<gene>
    <name evidence="2" type="ORF">LTR09_012395</name>
</gene>
<dbReference type="InterPro" id="IPR029062">
    <property type="entry name" value="Class_I_gatase-like"/>
</dbReference>
<feature type="domain" description="DJ-1/PfpI" evidence="1">
    <location>
        <begin position="6"/>
        <end position="189"/>
    </location>
</feature>
<sequence length="232" mass="24647">MTELTVGLLLFPTFEVLDMAGPIEVLNVLSIYMGKSLQLHVIAATLDPVSPGPIEPGTSSSFAGQQLYMPTNTLDNAPALDLLIVPGGPGSGNKEALRPFLDFIQNVCKGYKGHPPAGYLFSVCSGSLLLAWAGVLDGKRATTNKSFWDFITSNGPKTHWVAKARWVTSGNVWTTSGVTAGIDGMLALVSSIWSEDTAEKVGATIEHNRAKASDDDPWATHYGCQDVLPVTG</sequence>
<dbReference type="InterPro" id="IPR052158">
    <property type="entry name" value="INH-QAR"/>
</dbReference>
<evidence type="ECO:0000259" key="1">
    <source>
        <dbReference type="Pfam" id="PF01965"/>
    </source>
</evidence>
<accession>A0AAJ0D542</accession>
<keyword evidence="3" id="KW-1185">Reference proteome</keyword>
<protein>
    <recommendedName>
        <fullName evidence="1">DJ-1/PfpI domain-containing protein</fullName>
    </recommendedName>
</protein>
<dbReference type="SUPFAM" id="SSF52317">
    <property type="entry name" value="Class I glutamine amidotransferase-like"/>
    <property type="match status" value="1"/>
</dbReference>
<dbReference type="InterPro" id="IPR002818">
    <property type="entry name" value="DJ-1/PfpI"/>
</dbReference>
<reference evidence="2" key="1">
    <citation type="submission" date="2023-04" db="EMBL/GenBank/DDBJ databases">
        <title>Black Yeasts Isolated from many extreme environments.</title>
        <authorList>
            <person name="Coleine C."/>
            <person name="Stajich J.E."/>
            <person name="Selbmann L."/>
        </authorList>
    </citation>
    <scope>NUCLEOTIDE SEQUENCE</scope>
    <source>
        <strain evidence="2">CCFEE 5312</strain>
    </source>
</reference>
<evidence type="ECO:0000313" key="2">
    <source>
        <dbReference type="EMBL" id="KAK3046080.1"/>
    </source>
</evidence>
<dbReference type="AlphaFoldDB" id="A0AAJ0D542"/>
<dbReference type="Pfam" id="PF01965">
    <property type="entry name" value="DJ-1_PfpI"/>
    <property type="match status" value="1"/>
</dbReference>
<dbReference type="PANTHER" id="PTHR43130">
    <property type="entry name" value="ARAC-FAMILY TRANSCRIPTIONAL REGULATOR"/>
    <property type="match status" value="1"/>
</dbReference>
<proteinExistence type="predicted"/>
<dbReference type="Proteomes" id="UP001271007">
    <property type="component" value="Unassembled WGS sequence"/>
</dbReference>
<comment type="caution">
    <text evidence="2">The sequence shown here is derived from an EMBL/GenBank/DDBJ whole genome shotgun (WGS) entry which is preliminary data.</text>
</comment>
<dbReference type="EMBL" id="JAWDJX010000116">
    <property type="protein sequence ID" value="KAK3046080.1"/>
    <property type="molecule type" value="Genomic_DNA"/>
</dbReference>
<dbReference type="PANTHER" id="PTHR43130:SF15">
    <property type="entry name" value="THIJ_PFPI FAMILY PROTEIN (AFU_ORTHOLOGUE AFUA_5G14240)"/>
    <property type="match status" value="1"/>
</dbReference>
<evidence type="ECO:0000313" key="3">
    <source>
        <dbReference type="Proteomes" id="UP001271007"/>
    </source>
</evidence>
<dbReference type="CDD" id="cd03139">
    <property type="entry name" value="GATase1_PfpI_2"/>
    <property type="match status" value="1"/>
</dbReference>
<dbReference type="Gene3D" id="3.40.50.880">
    <property type="match status" value="1"/>
</dbReference>
<name>A0AAJ0D542_9PEZI</name>
<organism evidence="2 3">
    <name type="scientific">Extremus antarcticus</name>
    <dbReference type="NCBI Taxonomy" id="702011"/>
    <lineage>
        <taxon>Eukaryota</taxon>
        <taxon>Fungi</taxon>
        <taxon>Dikarya</taxon>
        <taxon>Ascomycota</taxon>
        <taxon>Pezizomycotina</taxon>
        <taxon>Dothideomycetes</taxon>
        <taxon>Dothideomycetidae</taxon>
        <taxon>Mycosphaerellales</taxon>
        <taxon>Extremaceae</taxon>
        <taxon>Extremus</taxon>
    </lineage>
</organism>